<dbReference type="Proteomes" id="UP000280935">
    <property type="component" value="Unassembled WGS sequence"/>
</dbReference>
<name>A0A3P1WV45_9ACTN</name>
<evidence type="ECO:0000259" key="5">
    <source>
        <dbReference type="Pfam" id="PF13622"/>
    </source>
</evidence>
<evidence type="ECO:0000313" key="7">
    <source>
        <dbReference type="Proteomes" id="UP000280935"/>
    </source>
</evidence>
<sequence>MPATPEDLIRLFDLVEVGTDKYRGPQPDTEWQRLFGGQVMAQTLVAAMRTVPGARRLHSLHGYFLRPGSREESLRFEVEHVRDGRTFSARRVITRQHDNVIFDLNASFQEPEPGLSHSAQQPRDVPRPEDCPSLGEVLQARFGAPIRMLAEWDALDVRLAGTPGSTPEGGVMRAWVRTQGPLPEDPDLHTAILAYLTDVLLLSVSTVQHEVEFLSPSMQAASIDHAMWFHRPVRCDEWLLYDMVSPSASGARGFCRGALFQNGELVASCAQEGLIRIID</sequence>
<proteinExistence type="inferred from homology"/>
<dbReference type="InterPro" id="IPR003703">
    <property type="entry name" value="Acyl_CoA_thio"/>
</dbReference>
<dbReference type="OrthoDB" id="9781019at2"/>
<protein>
    <submittedName>
        <fullName evidence="6">Acyl-CoA thioesterase II</fullName>
    </submittedName>
</protein>
<dbReference type="PANTHER" id="PTHR11066">
    <property type="entry name" value="ACYL-COA THIOESTERASE"/>
    <property type="match status" value="1"/>
</dbReference>
<comment type="caution">
    <text evidence="6">The sequence shown here is derived from an EMBL/GenBank/DDBJ whole genome shotgun (WGS) entry which is preliminary data.</text>
</comment>
<dbReference type="RefSeq" id="WP_125227558.1">
    <property type="nucleotide sequence ID" value="NZ_RQYT01000009.1"/>
</dbReference>
<dbReference type="Gene3D" id="2.40.160.210">
    <property type="entry name" value="Acyl-CoA thioesterase, double hotdog domain"/>
    <property type="match status" value="1"/>
</dbReference>
<dbReference type="CDD" id="cd03445">
    <property type="entry name" value="Thioesterase_II_repeat2"/>
    <property type="match status" value="1"/>
</dbReference>
<evidence type="ECO:0000259" key="4">
    <source>
        <dbReference type="Pfam" id="PF02551"/>
    </source>
</evidence>
<dbReference type="InterPro" id="IPR025652">
    <property type="entry name" value="TesB_C"/>
</dbReference>
<dbReference type="CDD" id="cd03444">
    <property type="entry name" value="Thioesterase_II_repeat1"/>
    <property type="match status" value="1"/>
</dbReference>
<dbReference type="AlphaFoldDB" id="A0A3P1WV45"/>
<dbReference type="Pfam" id="PF02551">
    <property type="entry name" value="Acyl_CoA_thio"/>
    <property type="match status" value="1"/>
</dbReference>
<keyword evidence="2" id="KW-0378">Hydrolase</keyword>
<reference evidence="6 7" key="1">
    <citation type="submission" date="2018-11" db="EMBL/GenBank/DDBJ databases">
        <title>Genomes From Bacteria Associated with the Canine Oral Cavity: a Test Case for Automated Genome-Based Taxonomic Assignment.</title>
        <authorList>
            <person name="Coil D.A."/>
            <person name="Jospin G."/>
            <person name="Darling A.E."/>
            <person name="Wallis C."/>
            <person name="Davis I.J."/>
            <person name="Harris S."/>
            <person name="Eisen J.A."/>
            <person name="Holcombe L.J."/>
            <person name="O'Flynn C."/>
        </authorList>
    </citation>
    <scope>NUCLEOTIDE SEQUENCE [LARGE SCALE GENOMIC DNA]</scope>
    <source>
        <strain evidence="6 7">OH2822_COT-296</strain>
    </source>
</reference>
<evidence type="ECO:0000256" key="1">
    <source>
        <dbReference type="ARBA" id="ARBA00006538"/>
    </source>
</evidence>
<gene>
    <name evidence="6" type="ORF">EII35_06030</name>
</gene>
<dbReference type="GO" id="GO:0047617">
    <property type="term" value="F:fatty acyl-CoA hydrolase activity"/>
    <property type="evidence" value="ECO:0007669"/>
    <property type="project" value="InterPro"/>
</dbReference>
<evidence type="ECO:0000313" key="6">
    <source>
        <dbReference type="EMBL" id="RRD50115.1"/>
    </source>
</evidence>
<feature type="domain" description="Acyl-CoA thioesterase 2 C-terminal" evidence="4">
    <location>
        <begin position="172"/>
        <end position="274"/>
    </location>
</feature>
<dbReference type="InterPro" id="IPR042171">
    <property type="entry name" value="Acyl-CoA_hotdog"/>
</dbReference>
<accession>A0A3P1WV45</accession>
<evidence type="ECO:0000256" key="2">
    <source>
        <dbReference type="ARBA" id="ARBA00022801"/>
    </source>
</evidence>
<comment type="similarity">
    <text evidence="1">Belongs to the C/M/P thioester hydrolase family.</text>
</comment>
<feature type="domain" description="Acyl-CoA thioesterase-like N-terminal HotDog" evidence="5">
    <location>
        <begin position="31"/>
        <end position="109"/>
    </location>
</feature>
<evidence type="ECO:0000256" key="3">
    <source>
        <dbReference type="SAM" id="MobiDB-lite"/>
    </source>
</evidence>
<dbReference type="InterPro" id="IPR029069">
    <property type="entry name" value="HotDog_dom_sf"/>
</dbReference>
<dbReference type="PANTHER" id="PTHR11066:SF34">
    <property type="entry name" value="ACYL-COENZYME A THIOESTERASE 8"/>
    <property type="match status" value="1"/>
</dbReference>
<dbReference type="Pfam" id="PF13622">
    <property type="entry name" value="4HBT_3"/>
    <property type="match status" value="1"/>
</dbReference>
<feature type="region of interest" description="Disordered" evidence="3">
    <location>
        <begin position="111"/>
        <end position="132"/>
    </location>
</feature>
<dbReference type="GO" id="GO:0006637">
    <property type="term" value="P:acyl-CoA metabolic process"/>
    <property type="evidence" value="ECO:0007669"/>
    <property type="project" value="InterPro"/>
</dbReference>
<dbReference type="SUPFAM" id="SSF54637">
    <property type="entry name" value="Thioesterase/thiol ester dehydrase-isomerase"/>
    <property type="match status" value="2"/>
</dbReference>
<dbReference type="EMBL" id="RQYT01000009">
    <property type="protein sequence ID" value="RRD50115.1"/>
    <property type="molecule type" value="Genomic_DNA"/>
</dbReference>
<dbReference type="InterPro" id="IPR049449">
    <property type="entry name" value="TesB_ACOT8-like_N"/>
</dbReference>
<dbReference type="GO" id="GO:0009062">
    <property type="term" value="P:fatty acid catabolic process"/>
    <property type="evidence" value="ECO:0007669"/>
    <property type="project" value="TreeGrafter"/>
</dbReference>
<organism evidence="6 7">
    <name type="scientific">Arachnia propionica</name>
    <dbReference type="NCBI Taxonomy" id="1750"/>
    <lineage>
        <taxon>Bacteria</taxon>
        <taxon>Bacillati</taxon>
        <taxon>Actinomycetota</taxon>
        <taxon>Actinomycetes</taxon>
        <taxon>Propionibacteriales</taxon>
        <taxon>Propionibacteriaceae</taxon>
        <taxon>Arachnia</taxon>
    </lineage>
</organism>